<dbReference type="GO" id="GO:0003723">
    <property type="term" value="F:RNA binding"/>
    <property type="evidence" value="ECO:0007669"/>
    <property type="project" value="UniProtKB-UniRule"/>
</dbReference>
<evidence type="ECO:0000259" key="3">
    <source>
        <dbReference type="PROSITE" id="PS50102"/>
    </source>
</evidence>
<dbReference type="PROSITE" id="PS50102">
    <property type="entry name" value="RRM"/>
    <property type="match status" value="1"/>
</dbReference>
<feature type="compositionally biased region" description="Polar residues" evidence="2">
    <location>
        <begin position="495"/>
        <end position="510"/>
    </location>
</feature>
<feature type="region of interest" description="Disordered" evidence="2">
    <location>
        <begin position="492"/>
        <end position="535"/>
    </location>
</feature>
<name>A0AAP0GR56_9ASTR</name>
<gene>
    <name evidence="4" type="ORF">SSX86_023358</name>
</gene>
<accession>A0AAP0GR56</accession>
<dbReference type="Gene3D" id="3.30.70.330">
    <property type="match status" value="1"/>
</dbReference>
<evidence type="ECO:0000313" key="4">
    <source>
        <dbReference type="EMBL" id="KAK9058516.1"/>
    </source>
</evidence>
<proteinExistence type="predicted"/>
<evidence type="ECO:0000256" key="1">
    <source>
        <dbReference type="PROSITE-ProRule" id="PRU00176"/>
    </source>
</evidence>
<dbReference type="Pfam" id="PF00076">
    <property type="entry name" value="RRM_1"/>
    <property type="match status" value="1"/>
</dbReference>
<keyword evidence="5" id="KW-1185">Reference proteome</keyword>
<dbReference type="SUPFAM" id="SSF54928">
    <property type="entry name" value="RNA-binding domain, RBD"/>
    <property type="match status" value="1"/>
</dbReference>
<dbReference type="InterPro" id="IPR000504">
    <property type="entry name" value="RRM_dom"/>
</dbReference>
<dbReference type="InterPro" id="IPR035979">
    <property type="entry name" value="RBD_domain_sf"/>
</dbReference>
<protein>
    <recommendedName>
        <fullName evidence="3">RRM domain-containing protein</fullName>
    </recommendedName>
</protein>
<feature type="domain" description="RRM" evidence="3">
    <location>
        <begin position="29"/>
        <end position="106"/>
    </location>
</feature>
<dbReference type="Proteomes" id="UP001408789">
    <property type="component" value="Unassembled WGS sequence"/>
</dbReference>
<evidence type="ECO:0000256" key="2">
    <source>
        <dbReference type="SAM" id="MobiDB-lite"/>
    </source>
</evidence>
<comment type="caution">
    <text evidence="4">The sequence shown here is derived from an EMBL/GenBank/DDBJ whole genome shotgun (WGS) entry which is preliminary data.</text>
</comment>
<keyword evidence="1" id="KW-0694">RNA-binding</keyword>
<sequence>MLMAGGEKWKPKQQQIGRKKRYQWPASVVSYYICNLPEGCTRQRLRKECYQFGRVVDVFVSDKKSRNGDTYGFVKFDDVKDKLMLERVLGKIKIGNRVLVANIERYDRDHKEVKQPSAESLGEKGTGEQHSVWGRLNWQTKGGIRDSGGSYADVLRKGFVPAKEEKKVDIGHHVPNYIDEWSSISLIGKTIDADTLDNLILVLNTEDVPIPQLRFMGGLNVLMTFHDEDEAVVFFEGMRNRKDIFDKLEHWKSQVWKQERVITLKIYGIPPPLWGDEVFDKVGNMFGVVVRRTGADGYDANLAFKKVRILTSSFDPIDEVCSVHWGKSIFSCRVKEADEEWLPDFVRHQDGIAGRAASPVTPSVRSVVVRNGNGDSVKSLGNVAFEEGSEKKSTAMKTPNSPPEKLLSLVSGEDRTVCRIREDQTQEVNEVGSPEVVGPVKDASPKPLQEMLIKIGLGPSHSEGSNYSRNGYVLKGNKTSIQLVSSGPVLRSRSKLGNSVSIQTPATSTARDGKRGKRKPTGRNRESSKEPDTQAKVLDPVELENEVQETIQIGKCVGVALEADEGKVAEVVVGDNYTCV</sequence>
<dbReference type="EMBL" id="JBCNJP010000023">
    <property type="protein sequence ID" value="KAK9058516.1"/>
    <property type="molecule type" value="Genomic_DNA"/>
</dbReference>
<dbReference type="SMART" id="SM00360">
    <property type="entry name" value="RRM"/>
    <property type="match status" value="1"/>
</dbReference>
<dbReference type="InterPro" id="IPR012677">
    <property type="entry name" value="Nucleotide-bd_a/b_plait_sf"/>
</dbReference>
<dbReference type="AlphaFoldDB" id="A0AAP0GR56"/>
<feature type="compositionally biased region" description="Basic and acidic residues" evidence="2">
    <location>
        <begin position="523"/>
        <end position="533"/>
    </location>
</feature>
<evidence type="ECO:0000313" key="5">
    <source>
        <dbReference type="Proteomes" id="UP001408789"/>
    </source>
</evidence>
<organism evidence="4 5">
    <name type="scientific">Deinandra increscens subsp. villosa</name>
    <dbReference type="NCBI Taxonomy" id="3103831"/>
    <lineage>
        <taxon>Eukaryota</taxon>
        <taxon>Viridiplantae</taxon>
        <taxon>Streptophyta</taxon>
        <taxon>Embryophyta</taxon>
        <taxon>Tracheophyta</taxon>
        <taxon>Spermatophyta</taxon>
        <taxon>Magnoliopsida</taxon>
        <taxon>eudicotyledons</taxon>
        <taxon>Gunneridae</taxon>
        <taxon>Pentapetalae</taxon>
        <taxon>asterids</taxon>
        <taxon>campanulids</taxon>
        <taxon>Asterales</taxon>
        <taxon>Asteraceae</taxon>
        <taxon>Asteroideae</taxon>
        <taxon>Heliantheae alliance</taxon>
        <taxon>Madieae</taxon>
        <taxon>Madiinae</taxon>
        <taxon>Deinandra</taxon>
    </lineage>
</organism>
<reference evidence="4 5" key="1">
    <citation type="submission" date="2024-04" db="EMBL/GenBank/DDBJ databases">
        <title>The reference genome of an endangered Asteraceae, Deinandra increscens subsp. villosa, native to the Central Coast of California.</title>
        <authorList>
            <person name="Guilliams M."/>
            <person name="Hasenstab-Lehman K."/>
            <person name="Meyer R."/>
            <person name="Mcevoy S."/>
        </authorList>
    </citation>
    <scope>NUCLEOTIDE SEQUENCE [LARGE SCALE GENOMIC DNA]</scope>
    <source>
        <tissue evidence="4">Leaf</tissue>
    </source>
</reference>
<dbReference type="CDD" id="cd00590">
    <property type="entry name" value="RRM_SF"/>
    <property type="match status" value="1"/>
</dbReference>